<dbReference type="Proteomes" id="UP000216021">
    <property type="component" value="Unassembled WGS sequence"/>
</dbReference>
<dbReference type="RefSeq" id="WP_076944306.1">
    <property type="nucleotide sequence ID" value="NZ_MOXD01000022.1"/>
</dbReference>
<proteinExistence type="predicted"/>
<feature type="domain" description="Ribbon-helix-helix protein CopG" evidence="1">
    <location>
        <begin position="8"/>
        <end position="47"/>
    </location>
</feature>
<dbReference type="GO" id="GO:0043565">
    <property type="term" value="F:sequence-specific DNA binding"/>
    <property type="evidence" value="ECO:0007669"/>
    <property type="project" value="UniProtKB-ARBA"/>
</dbReference>
<dbReference type="GO" id="GO:0006355">
    <property type="term" value="P:regulation of DNA-templated transcription"/>
    <property type="evidence" value="ECO:0007669"/>
    <property type="project" value="InterPro"/>
</dbReference>
<dbReference type="OrthoDB" id="5298181at2"/>
<dbReference type="Pfam" id="PF01402">
    <property type="entry name" value="RHH_1"/>
    <property type="match status" value="1"/>
</dbReference>
<name>A0A1S8CDB5_9GAMM</name>
<accession>A0A1S8CDB5</accession>
<dbReference type="InterPro" id="IPR052991">
    <property type="entry name" value="Non-func_TypeII_TA_Antitoxin"/>
</dbReference>
<dbReference type="EMBL" id="MOXD01000022">
    <property type="protein sequence ID" value="OMQ18944.1"/>
    <property type="molecule type" value="Genomic_DNA"/>
</dbReference>
<dbReference type="InterPro" id="IPR013321">
    <property type="entry name" value="Arc_rbn_hlx_hlx"/>
</dbReference>
<organism evidence="2 3">
    <name type="scientific">Serratia oryzae</name>
    <dbReference type="NCBI Taxonomy" id="2034155"/>
    <lineage>
        <taxon>Bacteria</taxon>
        <taxon>Pseudomonadati</taxon>
        <taxon>Pseudomonadota</taxon>
        <taxon>Gammaproteobacteria</taxon>
        <taxon>Enterobacterales</taxon>
        <taxon>Yersiniaceae</taxon>
        <taxon>Serratia</taxon>
    </lineage>
</organism>
<sequence length="93" mass="10307">MGQSPTRVITAHVPIEMAEKIDEMAANYDRSRGWIVKQALAAIIEQEENRHQMILEGLADVDAGRVVEQADVLKWVNSLNSDTPLPVPQSGQK</sequence>
<gene>
    <name evidence="2" type="ORF">BMI79_21510</name>
</gene>
<dbReference type="PANTHER" id="PTHR40688">
    <property type="match status" value="1"/>
</dbReference>
<evidence type="ECO:0000313" key="3">
    <source>
        <dbReference type="Proteomes" id="UP000216021"/>
    </source>
</evidence>
<dbReference type="STRING" id="2034155.BMI79_21510"/>
<dbReference type="InterPro" id="IPR010985">
    <property type="entry name" value="Ribbon_hlx_hlx"/>
</dbReference>
<dbReference type="InterPro" id="IPR002145">
    <property type="entry name" value="CopG"/>
</dbReference>
<dbReference type="PANTHER" id="PTHR40688:SF2">
    <property type="entry name" value="RIBBON-HELIX-HELIX PROTEIN COPG DOMAIN-CONTAINING PROTEIN"/>
    <property type="match status" value="1"/>
</dbReference>
<keyword evidence="3" id="KW-1185">Reference proteome</keyword>
<reference evidence="2 3" key="1">
    <citation type="submission" date="2016-11" db="EMBL/GenBank/DDBJ databases">
        <title>Rahnella oryzae sp. nov., isolated from rice root.</title>
        <authorList>
            <person name="Zhang X.-X."/>
            <person name="Zhang J."/>
        </authorList>
    </citation>
    <scope>NUCLEOTIDE SEQUENCE [LARGE SCALE GENOMIC DNA]</scope>
    <source>
        <strain evidence="2 3">J11-6</strain>
    </source>
</reference>
<evidence type="ECO:0000259" key="1">
    <source>
        <dbReference type="Pfam" id="PF01402"/>
    </source>
</evidence>
<comment type="caution">
    <text evidence="2">The sequence shown here is derived from an EMBL/GenBank/DDBJ whole genome shotgun (WGS) entry which is preliminary data.</text>
</comment>
<dbReference type="CDD" id="cd22233">
    <property type="entry name" value="RHH_CopAso-like"/>
    <property type="match status" value="1"/>
</dbReference>
<protein>
    <submittedName>
        <fullName evidence="2">CopG family transcriptional regulator</fullName>
    </submittedName>
</protein>
<dbReference type="Gene3D" id="1.10.1220.10">
    <property type="entry name" value="Met repressor-like"/>
    <property type="match status" value="1"/>
</dbReference>
<dbReference type="AlphaFoldDB" id="A0A1S8CDB5"/>
<evidence type="ECO:0000313" key="2">
    <source>
        <dbReference type="EMBL" id="OMQ18944.1"/>
    </source>
</evidence>
<dbReference type="SUPFAM" id="SSF47598">
    <property type="entry name" value="Ribbon-helix-helix"/>
    <property type="match status" value="1"/>
</dbReference>